<evidence type="ECO:0000313" key="2">
    <source>
        <dbReference type="EMBL" id="RYR71160.1"/>
    </source>
</evidence>
<keyword evidence="3" id="KW-1185">Reference proteome</keyword>
<dbReference type="Proteomes" id="UP000289738">
    <property type="component" value="Chromosome A02"/>
</dbReference>
<dbReference type="InterPro" id="IPR004252">
    <property type="entry name" value="Probable_transposase_24"/>
</dbReference>
<accession>A0A445E6T7</accession>
<feature type="region of interest" description="Disordered" evidence="1">
    <location>
        <begin position="125"/>
        <end position="156"/>
    </location>
</feature>
<comment type="caution">
    <text evidence="2">The sequence shown here is derived from an EMBL/GenBank/DDBJ whole genome shotgun (WGS) entry which is preliminary data.</text>
</comment>
<reference evidence="2 3" key="1">
    <citation type="submission" date="2019-01" db="EMBL/GenBank/DDBJ databases">
        <title>Sequencing of cultivated peanut Arachis hypogaea provides insights into genome evolution and oil improvement.</title>
        <authorList>
            <person name="Chen X."/>
        </authorList>
    </citation>
    <scope>NUCLEOTIDE SEQUENCE [LARGE SCALE GENOMIC DNA]</scope>
    <source>
        <strain evidence="3">cv. Fuhuasheng</strain>
        <tissue evidence="2">Leaves</tissue>
    </source>
</reference>
<dbReference type="AlphaFoldDB" id="A0A445E6T7"/>
<proteinExistence type="predicted"/>
<dbReference type="EMBL" id="SDMP01000002">
    <property type="protein sequence ID" value="RYR71160.1"/>
    <property type="molecule type" value="Genomic_DNA"/>
</dbReference>
<evidence type="ECO:0000256" key="1">
    <source>
        <dbReference type="SAM" id="MobiDB-lite"/>
    </source>
</evidence>
<gene>
    <name evidence="2" type="ORF">Ahy_A02g005456</name>
</gene>
<organism evidence="2 3">
    <name type="scientific">Arachis hypogaea</name>
    <name type="common">Peanut</name>
    <dbReference type="NCBI Taxonomy" id="3818"/>
    <lineage>
        <taxon>Eukaryota</taxon>
        <taxon>Viridiplantae</taxon>
        <taxon>Streptophyta</taxon>
        <taxon>Embryophyta</taxon>
        <taxon>Tracheophyta</taxon>
        <taxon>Spermatophyta</taxon>
        <taxon>Magnoliopsida</taxon>
        <taxon>eudicotyledons</taxon>
        <taxon>Gunneridae</taxon>
        <taxon>Pentapetalae</taxon>
        <taxon>rosids</taxon>
        <taxon>fabids</taxon>
        <taxon>Fabales</taxon>
        <taxon>Fabaceae</taxon>
        <taxon>Papilionoideae</taxon>
        <taxon>50 kb inversion clade</taxon>
        <taxon>dalbergioids sensu lato</taxon>
        <taxon>Dalbergieae</taxon>
        <taxon>Pterocarpus clade</taxon>
        <taxon>Arachis</taxon>
    </lineage>
</organism>
<name>A0A445E6T7_ARAHY</name>
<dbReference type="Pfam" id="PF03004">
    <property type="entry name" value="Transposase_24"/>
    <property type="match status" value="1"/>
</dbReference>
<protein>
    <submittedName>
        <fullName evidence="2">Uncharacterized protein</fullName>
    </submittedName>
</protein>
<feature type="compositionally biased region" description="Polar residues" evidence="1">
    <location>
        <begin position="129"/>
        <end position="156"/>
    </location>
</feature>
<evidence type="ECO:0000313" key="3">
    <source>
        <dbReference type="Proteomes" id="UP000289738"/>
    </source>
</evidence>
<sequence>MFFMQKQFIWDKTHDIMIKKIFDHRMVRWLQQMMEDVHERRDHLTIWLYPHIKKALYAYWKTDKGFRQCRLTNRANRASTVSLKLTFMRTKARLSKTLDRDAMMVETFKYTHTLKENKERFANRRSANHFESSTQRLVVTTQQSQPTKEDNNNSVDPVINSDTVWCETASKPYKNCVYGMGSFFTNNLCTSILKALSASATSRAVDPKDNNVDLRKQVLNLTQSLPQQAQQLQQSGGRDNEILAHVSDTDPLWLGLK</sequence>